<evidence type="ECO:0000313" key="7">
    <source>
        <dbReference type="Proteomes" id="UP000031057"/>
    </source>
</evidence>
<evidence type="ECO:0000256" key="3">
    <source>
        <dbReference type="ARBA" id="ARBA00022827"/>
    </source>
</evidence>
<name>A0A0B1ZF51_9SPHN</name>
<dbReference type="InterPro" id="IPR003953">
    <property type="entry name" value="FAD-dep_OxRdtase_2_FAD-bd"/>
</dbReference>
<protein>
    <submittedName>
        <fullName evidence="6">3-ketosteroid-delta-1-dehydrogenase</fullName>
    </submittedName>
</protein>
<keyword evidence="4" id="KW-0560">Oxidoreductase</keyword>
<accession>A0A0B1ZF51</accession>
<dbReference type="PANTHER" id="PTHR43400">
    <property type="entry name" value="FUMARATE REDUCTASE"/>
    <property type="match status" value="1"/>
</dbReference>
<dbReference type="SUPFAM" id="SSF51905">
    <property type="entry name" value="FAD/NAD(P)-binding domain"/>
    <property type="match status" value="1"/>
</dbReference>
<reference evidence="6 7" key="1">
    <citation type="submission" date="2014-10" db="EMBL/GenBank/DDBJ databases">
        <title>Genome sequence of Novosphingobium malaysiense MUSC 273(T).</title>
        <authorList>
            <person name="Lee L.-H."/>
        </authorList>
    </citation>
    <scope>NUCLEOTIDE SEQUENCE [LARGE SCALE GENOMIC DNA]</scope>
    <source>
        <strain evidence="6 7">MUSC 273</strain>
    </source>
</reference>
<evidence type="ECO:0000259" key="5">
    <source>
        <dbReference type="Pfam" id="PF00890"/>
    </source>
</evidence>
<dbReference type="Gene3D" id="3.50.50.60">
    <property type="entry name" value="FAD/NAD(P)-binding domain"/>
    <property type="match status" value="2"/>
</dbReference>
<keyword evidence="3" id="KW-0274">FAD</keyword>
<sequence>MLENPPLEAEYDLVIVGSGGGSMAAALVAKDLGKSVVILEKLDQVGGSTSFSGGVWWVPNNSLLKQAGIHDSFEKSREYFNSVVTYEGPGVTPERRDAFLKAAPRMMDYLIGKGMKVRRPTDDWPDYYDDRPGGLPEGRSVMPQAFDINTLGEWKNHLAIYPPMHGLPIGADEFTTLFTVKRTWAGKMRALKFARKMMVNKLLGRSWATNGGAIQGRMLQIALRAGVPIHRNMPVKDFVLEDGRVAGVVVDQDGSQVTVRAREGVIVNVGGFSRNEAFRKKVTDGPVDANWTSANPGDTGEVIEAMMGLGAATDCLDTAWWVLTSRNLDGSWPEGTTDATGTLRPFMHHTDLSLPHLMMVDRNGKRFADEAGAYMEIGERMFQRNRETSGKAIPAFTILDQQNRKDYPWGPFPPGVTPKSWIESGYMKKADTLEELAAMCGIDAEGLKAEVERFNGFCRTGVDEDYGRGSRAFDLCHGDPSVKPNGSLGTVEKAPFYAVAMYPGDVGTAGGVVADEYARVVRDDGTPIEGLYAVGNSTASVFGRCYPGAGASIGASFTFGMVAAYHALGSDQLESFIS</sequence>
<dbReference type="Pfam" id="PF00890">
    <property type="entry name" value="FAD_binding_2"/>
    <property type="match status" value="1"/>
</dbReference>
<dbReference type="STRING" id="1348853.LK12_22445"/>
<dbReference type="GO" id="GO:0016491">
    <property type="term" value="F:oxidoreductase activity"/>
    <property type="evidence" value="ECO:0007669"/>
    <property type="project" value="UniProtKB-KW"/>
</dbReference>
<proteinExistence type="predicted"/>
<feature type="domain" description="FAD-dependent oxidoreductase 2 FAD-binding" evidence="5">
    <location>
        <begin position="12"/>
        <end position="553"/>
    </location>
</feature>
<dbReference type="AlphaFoldDB" id="A0A0B1ZF51"/>
<comment type="cofactor">
    <cofactor evidence="1">
        <name>FAD</name>
        <dbReference type="ChEBI" id="CHEBI:57692"/>
    </cofactor>
</comment>
<dbReference type="PANTHER" id="PTHR43400:SF10">
    <property type="entry name" value="3-OXOSTEROID 1-DEHYDROGENASE"/>
    <property type="match status" value="1"/>
</dbReference>
<gene>
    <name evidence="6" type="ORF">LK12_22445</name>
</gene>
<dbReference type="Proteomes" id="UP000031057">
    <property type="component" value="Unassembled WGS sequence"/>
</dbReference>
<comment type="caution">
    <text evidence="6">The sequence shown here is derived from an EMBL/GenBank/DDBJ whole genome shotgun (WGS) entry which is preliminary data.</text>
</comment>
<dbReference type="RefSeq" id="WP_039290096.1">
    <property type="nucleotide sequence ID" value="NZ_JTDI01000009.1"/>
</dbReference>
<evidence type="ECO:0000313" key="6">
    <source>
        <dbReference type="EMBL" id="KHK89095.1"/>
    </source>
</evidence>
<evidence type="ECO:0000256" key="1">
    <source>
        <dbReference type="ARBA" id="ARBA00001974"/>
    </source>
</evidence>
<dbReference type="InterPro" id="IPR027477">
    <property type="entry name" value="Succ_DH/fumarate_Rdtase_cat_sf"/>
</dbReference>
<dbReference type="OrthoDB" id="3178130at2"/>
<evidence type="ECO:0000256" key="2">
    <source>
        <dbReference type="ARBA" id="ARBA00022630"/>
    </source>
</evidence>
<dbReference type="SUPFAM" id="SSF56425">
    <property type="entry name" value="Succinate dehydrogenase/fumarate reductase flavoprotein, catalytic domain"/>
    <property type="match status" value="1"/>
</dbReference>
<dbReference type="InterPro" id="IPR050315">
    <property type="entry name" value="FAD-oxidoreductase_2"/>
</dbReference>
<dbReference type="InterPro" id="IPR036188">
    <property type="entry name" value="FAD/NAD-bd_sf"/>
</dbReference>
<dbReference type="EMBL" id="JTDI01000009">
    <property type="protein sequence ID" value="KHK89095.1"/>
    <property type="molecule type" value="Genomic_DNA"/>
</dbReference>
<evidence type="ECO:0000256" key="4">
    <source>
        <dbReference type="ARBA" id="ARBA00023002"/>
    </source>
</evidence>
<dbReference type="GO" id="GO:0008202">
    <property type="term" value="P:steroid metabolic process"/>
    <property type="evidence" value="ECO:0007669"/>
    <property type="project" value="UniProtKB-ARBA"/>
</dbReference>
<dbReference type="Gene3D" id="3.90.700.10">
    <property type="entry name" value="Succinate dehydrogenase/fumarate reductase flavoprotein, catalytic domain"/>
    <property type="match status" value="1"/>
</dbReference>
<organism evidence="6 7">
    <name type="scientific">Novosphingobium malaysiense</name>
    <dbReference type="NCBI Taxonomy" id="1348853"/>
    <lineage>
        <taxon>Bacteria</taxon>
        <taxon>Pseudomonadati</taxon>
        <taxon>Pseudomonadota</taxon>
        <taxon>Alphaproteobacteria</taxon>
        <taxon>Sphingomonadales</taxon>
        <taxon>Sphingomonadaceae</taxon>
        <taxon>Novosphingobium</taxon>
    </lineage>
</organism>
<keyword evidence="2" id="KW-0285">Flavoprotein</keyword>
<keyword evidence="7" id="KW-1185">Reference proteome</keyword>